<dbReference type="AlphaFoldDB" id="A0A9W9MI49"/>
<reference evidence="1" key="2">
    <citation type="journal article" date="2023" name="IMA Fungus">
        <title>Comparative genomic study of the Penicillium genus elucidates a diverse pangenome and 15 lateral gene transfer events.</title>
        <authorList>
            <person name="Petersen C."/>
            <person name="Sorensen T."/>
            <person name="Nielsen M.R."/>
            <person name="Sondergaard T.E."/>
            <person name="Sorensen J.L."/>
            <person name="Fitzpatrick D.A."/>
            <person name="Frisvad J.C."/>
            <person name="Nielsen K.L."/>
        </authorList>
    </citation>
    <scope>NUCLEOTIDE SEQUENCE</scope>
    <source>
        <strain evidence="1">IBT 15544</strain>
    </source>
</reference>
<dbReference type="EMBL" id="JAPQKR010000013">
    <property type="protein sequence ID" value="KAJ5201718.1"/>
    <property type="molecule type" value="Genomic_DNA"/>
</dbReference>
<organism evidence="1 2">
    <name type="scientific">Penicillium cinerascens</name>
    <dbReference type="NCBI Taxonomy" id="70096"/>
    <lineage>
        <taxon>Eukaryota</taxon>
        <taxon>Fungi</taxon>
        <taxon>Dikarya</taxon>
        <taxon>Ascomycota</taxon>
        <taxon>Pezizomycotina</taxon>
        <taxon>Eurotiomycetes</taxon>
        <taxon>Eurotiomycetidae</taxon>
        <taxon>Eurotiales</taxon>
        <taxon>Aspergillaceae</taxon>
        <taxon>Penicillium</taxon>
    </lineage>
</organism>
<comment type="caution">
    <text evidence="1">The sequence shown here is derived from an EMBL/GenBank/DDBJ whole genome shotgun (WGS) entry which is preliminary data.</text>
</comment>
<gene>
    <name evidence="1" type="ORF">N7498_006381</name>
</gene>
<proteinExistence type="predicted"/>
<dbReference type="GeneID" id="83180744"/>
<accession>A0A9W9MI49</accession>
<dbReference type="OrthoDB" id="3911396at2759"/>
<keyword evidence="2" id="KW-1185">Reference proteome</keyword>
<evidence type="ECO:0000313" key="1">
    <source>
        <dbReference type="EMBL" id="KAJ5201718.1"/>
    </source>
</evidence>
<dbReference type="Proteomes" id="UP001150904">
    <property type="component" value="Unassembled WGS sequence"/>
</dbReference>
<dbReference type="RefSeq" id="XP_058307634.1">
    <property type="nucleotide sequence ID" value="XM_058453443.1"/>
</dbReference>
<evidence type="ECO:0000313" key="2">
    <source>
        <dbReference type="Proteomes" id="UP001150904"/>
    </source>
</evidence>
<reference evidence="1" key="1">
    <citation type="submission" date="2022-12" db="EMBL/GenBank/DDBJ databases">
        <authorList>
            <person name="Petersen C."/>
        </authorList>
    </citation>
    <scope>NUCLEOTIDE SEQUENCE</scope>
    <source>
        <strain evidence="1">IBT 15544</strain>
    </source>
</reference>
<name>A0A9W9MI49_9EURO</name>
<protein>
    <submittedName>
        <fullName evidence="1">Uncharacterized protein</fullName>
    </submittedName>
</protein>
<sequence length="68" mass="8180">MTRTLFIEEEVRLVIERRLKYIRAAKNIARLHSVFRKNYCRRLDINNYIPTIVSRHNLANALRKANIL</sequence>